<proteinExistence type="predicted"/>
<organism evidence="2 3">
    <name type="scientific">Boletus edulis BED1</name>
    <dbReference type="NCBI Taxonomy" id="1328754"/>
    <lineage>
        <taxon>Eukaryota</taxon>
        <taxon>Fungi</taxon>
        <taxon>Dikarya</taxon>
        <taxon>Basidiomycota</taxon>
        <taxon>Agaricomycotina</taxon>
        <taxon>Agaricomycetes</taxon>
        <taxon>Agaricomycetidae</taxon>
        <taxon>Boletales</taxon>
        <taxon>Boletineae</taxon>
        <taxon>Boletaceae</taxon>
        <taxon>Boletoideae</taxon>
        <taxon>Boletus</taxon>
    </lineage>
</organism>
<dbReference type="EMBL" id="WHUW01000059">
    <property type="protein sequence ID" value="KAF8430625.1"/>
    <property type="molecule type" value="Genomic_DNA"/>
</dbReference>
<protein>
    <submittedName>
        <fullName evidence="2">Uncharacterized protein</fullName>
    </submittedName>
</protein>
<evidence type="ECO:0000256" key="1">
    <source>
        <dbReference type="SAM" id="MobiDB-lite"/>
    </source>
</evidence>
<dbReference type="AlphaFoldDB" id="A0AAD4BHZ2"/>
<dbReference type="Proteomes" id="UP001194468">
    <property type="component" value="Unassembled WGS sequence"/>
</dbReference>
<keyword evidence="3" id="KW-1185">Reference proteome</keyword>
<evidence type="ECO:0000313" key="2">
    <source>
        <dbReference type="EMBL" id="KAF8430625.1"/>
    </source>
</evidence>
<feature type="region of interest" description="Disordered" evidence="1">
    <location>
        <begin position="53"/>
        <end position="77"/>
    </location>
</feature>
<sequence>MDPSEYRPPSTVGMSKRKAEDACVVRSTALSTTETNGASRAFGLRRSRCRTSYRVHSQVQDDSSSDSDTVSDFRSDLKPSPPSIFIDARGVTIVDDGDKILCQLAGRSGENRILDLVSEQGGGGLTCLKFPHGPVTSGSKKETVRFLLQLGAVDETIFSLIPRCLVDIAGAVTHGRVRPLNMKRLLQLQLHVFMFDDVRGFQVRLACVSDIIGLSHSCGGLAFLLACQMAMGDEGHTDEAIHIAVGMLFAGYGGVIARGWIIRLLHEAVGCLQESGEASFASPTLHRTYI</sequence>
<evidence type="ECO:0000313" key="3">
    <source>
        <dbReference type="Proteomes" id="UP001194468"/>
    </source>
</evidence>
<comment type="caution">
    <text evidence="2">The sequence shown here is derived from an EMBL/GenBank/DDBJ whole genome shotgun (WGS) entry which is preliminary data.</text>
</comment>
<name>A0AAD4BHZ2_BOLED</name>
<reference evidence="2" key="1">
    <citation type="submission" date="2019-10" db="EMBL/GenBank/DDBJ databases">
        <authorList>
            <consortium name="DOE Joint Genome Institute"/>
            <person name="Kuo A."/>
            <person name="Miyauchi S."/>
            <person name="Kiss E."/>
            <person name="Drula E."/>
            <person name="Kohler A."/>
            <person name="Sanchez-Garcia M."/>
            <person name="Andreopoulos B."/>
            <person name="Barry K.W."/>
            <person name="Bonito G."/>
            <person name="Buee M."/>
            <person name="Carver A."/>
            <person name="Chen C."/>
            <person name="Cichocki N."/>
            <person name="Clum A."/>
            <person name="Culley D."/>
            <person name="Crous P.W."/>
            <person name="Fauchery L."/>
            <person name="Girlanda M."/>
            <person name="Hayes R."/>
            <person name="Keri Z."/>
            <person name="LaButti K."/>
            <person name="Lipzen A."/>
            <person name="Lombard V."/>
            <person name="Magnuson J."/>
            <person name="Maillard F."/>
            <person name="Morin E."/>
            <person name="Murat C."/>
            <person name="Nolan M."/>
            <person name="Ohm R."/>
            <person name="Pangilinan J."/>
            <person name="Pereira M."/>
            <person name="Perotto S."/>
            <person name="Peter M."/>
            <person name="Riley R."/>
            <person name="Sitrit Y."/>
            <person name="Stielow B."/>
            <person name="Szollosi G."/>
            <person name="Zifcakova L."/>
            <person name="Stursova M."/>
            <person name="Spatafora J.W."/>
            <person name="Tedersoo L."/>
            <person name="Vaario L.-M."/>
            <person name="Yamada A."/>
            <person name="Yan M."/>
            <person name="Wang P."/>
            <person name="Xu J."/>
            <person name="Bruns T."/>
            <person name="Baldrian P."/>
            <person name="Vilgalys R."/>
            <person name="Henrissat B."/>
            <person name="Grigoriev I.V."/>
            <person name="Hibbett D."/>
            <person name="Nagy L.G."/>
            <person name="Martin F.M."/>
        </authorList>
    </citation>
    <scope>NUCLEOTIDE SEQUENCE</scope>
    <source>
        <strain evidence="2">BED1</strain>
    </source>
</reference>
<accession>A0AAD4BHZ2</accession>
<reference evidence="2" key="2">
    <citation type="journal article" date="2020" name="Nat. Commun.">
        <title>Large-scale genome sequencing of mycorrhizal fungi provides insights into the early evolution of symbiotic traits.</title>
        <authorList>
            <person name="Miyauchi S."/>
            <person name="Kiss E."/>
            <person name="Kuo A."/>
            <person name="Drula E."/>
            <person name="Kohler A."/>
            <person name="Sanchez-Garcia M."/>
            <person name="Morin E."/>
            <person name="Andreopoulos B."/>
            <person name="Barry K.W."/>
            <person name="Bonito G."/>
            <person name="Buee M."/>
            <person name="Carver A."/>
            <person name="Chen C."/>
            <person name="Cichocki N."/>
            <person name="Clum A."/>
            <person name="Culley D."/>
            <person name="Crous P.W."/>
            <person name="Fauchery L."/>
            <person name="Girlanda M."/>
            <person name="Hayes R.D."/>
            <person name="Keri Z."/>
            <person name="LaButti K."/>
            <person name="Lipzen A."/>
            <person name="Lombard V."/>
            <person name="Magnuson J."/>
            <person name="Maillard F."/>
            <person name="Murat C."/>
            <person name="Nolan M."/>
            <person name="Ohm R.A."/>
            <person name="Pangilinan J."/>
            <person name="Pereira M.F."/>
            <person name="Perotto S."/>
            <person name="Peter M."/>
            <person name="Pfister S."/>
            <person name="Riley R."/>
            <person name="Sitrit Y."/>
            <person name="Stielow J.B."/>
            <person name="Szollosi G."/>
            <person name="Zifcakova L."/>
            <person name="Stursova M."/>
            <person name="Spatafora J.W."/>
            <person name="Tedersoo L."/>
            <person name="Vaario L.M."/>
            <person name="Yamada A."/>
            <person name="Yan M."/>
            <person name="Wang P."/>
            <person name="Xu J."/>
            <person name="Bruns T."/>
            <person name="Baldrian P."/>
            <person name="Vilgalys R."/>
            <person name="Dunand C."/>
            <person name="Henrissat B."/>
            <person name="Grigoriev I.V."/>
            <person name="Hibbett D."/>
            <person name="Nagy L.G."/>
            <person name="Martin F.M."/>
        </authorList>
    </citation>
    <scope>NUCLEOTIDE SEQUENCE</scope>
    <source>
        <strain evidence="2">BED1</strain>
    </source>
</reference>
<gene>
    <name evidence="2" type="ORF">L210DRAFT_3508226</name>
</gene>